<dbReference type="Proteomes" id="UP000619041">
    <property type="component" value="Unassembled WGS sequence"/>
</dbReference>
<protein>
    <recommendedName>
        <fullName evidence="5">DUF389 domain-containing protein</fullName>
    </recommendedName>
</protein>
<dbReference type="InterPro" id="IPR005240">
    <property type="entry name" value="DUF389"/>
</dbReference>
<dbReference type="PANTHER" id="PTHR20992:SF9">
    <property type="entry name" value="AT15442P-RELATED"/>
    <property type="match status" value="1"/>
</dbReference>
<feature type="transmembrane region" description="Helical" evidence="2">
    <location>
        <begin position="99"/>
        <end position="120"/>
    </location>
</feature>
<gene>
    <name evidence="3" type="ORF">GCM10011515_25600</name>
</gene>
<accession>A0ABQ1SD45</accession>
<evidence type="ECO:0000256" key="1">
    <source>
        <dbReference type="SAM" id="MobiDB-lite"/>
    </source>
</evidence>
<keyword evidence="2" id="KW-0472">Membrane</keyword>
<feature type="transmembrane region" description="Helical" evidence="2">
    <location>
        <begin position="159"/>
        <end position="180"/>
    </location>
</feature>
<proteinExistence type="predicted"/>
<feature type="region of interest" description="Disordered" evidence="1">
    <location>
        <begin position="1"/>
        <end position="22"/>
    </location>
</feature>
<feature type="transmembrane region" description="Helical" evidence="2">
    <location>
        <begin position="132"/>
        <end position="152"/>
    </location>
</feature>
<keyword evidence="2" id="KW-1133">Transmembrane helix</keyword>
<feature type="transmembrane region" description="Helical" evidence="2">
    <location>
        <begin position="223"/>
        <end position="243"/>
    </location>
</feature>
<feature type="transmembrane region" description="Helical" evidence="2">
    <location>
        <begin position="64"/>
        <end position="87"/>
    </location>
</feature>
<dbReference type="RefSeq" id="WP_188645481.1">
    <property type="nucleotide sequence ID" value="NZ_BMKL01000001.1"/>
</dbReference>
<name>A0ABQ1SD45_9SPHN</name>
<dbReference type="Pfam" id="PF04087">
    <property type="entry name" value="DUF389"/>
    <property type="match status" value="1"/>
</dbReference>
<comment type="caution">
    <text evidence="3">The sequence shown here is derived from an EMBL/GenBank/DDBJ whole genome shotgun (WGS) entry which is preliminary data.</text>
</comment>
<dbReference type="NCBIfam" id="TIGR00341">
    <property type="entry name" value="TIGR00341 family protein"/>
    <property type="match status" value="1"/>
</dbReference>
<keyword evidence="2" id="KW-0812">Transmembrane</keyword>
<evidence type="ECO:0008006" key="5">
    <source>
        <dbReference type="Google" id="ProtNLM"/>
    </source>
</evidence>
<evidence type="ECO:0000313" key="3">
    <source>
        <dbReference type="EMBL" id="GGE04908.1"/>
    </source>
</evidence>
<feature type="transmembrane region" description="Helical" evidence="2">
    <location>
        <begin position="41"/>
        <end position="58"/>
    </location>
</feature>
<reference evidence="4" key="1">
    <citation type="journal article" date="2019" name="Int. J. Syst. Evol. Microbiol.">
        <title>The Global Catalogue of Microorganisms (GCM) 10K type strain sequencing project: providing services to taxonomists for standard genome sequencing and annotation.</title>
        <authorList>
            <consortium name="The Broad Institute Genomics Platform"/>
            <consortium name="The Broad Institute Genome Sequencing Center for Infectious Disease"/>
            <person name="Wu L."/>
            <person name="Ma J."/>
        </authorList>
    </citation>
    <scope>NUCLEOTIDE SEQUENCE [LARGE SCALE GENOMIC DNA]</scope>
    <source>
        <strain evidence="4">CGMCC 1.15959</strain>
    </source>
</reference>
<keyword evidence="4" id="KW-1185">Reference proteome</keyword>
<sequence length="439" mass="45307">MSSPATDDRRGGAFSGVGGKGHGRAATLAAIARDARLTRGYLLQVALATAIAHLGLLMNSAPVVIGAMLISPLLAPIMGAGFALATFDGRLLRRSLQTLSVGTATAIGVALFLTVLSPITDATPALLARVRPSLLDLMVAIFGGLAGAYALLRKFSATLVGVAIATALIPPLATVGWGLALGRYEYAGGALLLYVTNSAAIAFMATAVARFNGFGTGLSPRQSLLQSIGIGSALAILAVPLAFSLSAIVREARAASALRDTLGEMAGPEATIDRFDIDFQAAPPTVSAVVIAPSFKPSLEKSFGAAARKELGGDTRLSVIQLRNGTAESENQRTARAAEALQYEIAIREAQRLRAALVAAFDMDPDAVTIDLDRQRATVAIPAPDPDVSSEAENEEAPRTVLPAALRAAFPDWSIMLLRPVATPVSDARVAPAPTASPD</sequence>
<evidence type="ECO:0000313" key="4">
    <source>
        <dbReference type="Proteomes" id="UP000619041"/>
    </source>
</evidence>
<evidence type="ECO:0000256" key="2">
    <source>
        <dbReference type="SAM" id="Phobius"/>
    </source>
</evidence>
<dbReference type="PANTHER" id="PTHR20992">
    <property type="entry name" value="AT15442P-RELATED"/>
    <property type="match status" value="1"/>
</dbReference>
<organism evidence="3 4">
    <name type="scientific">Tsuneonella deserti</name>
    <dbReference type="NCBI Taxonomy" id="2035528"/>
    <lineage>
        <taxon>Bacteria</taxon>
        <taxon>Pseudomonadati</taxon>
        <taxon>Pseudomonadota</taxon>
        <taxon>Alphaproteobacteria</taxon>
        <taxon>Sphingomonadales</taxon>
        <taxon>Erythrobacteraceae</taxon>
        <taxon>Tsuneonella</taxon>
    </lineage>
</organism>
<dbReference type="EMBL" id="BMKL01000001">
    <property type="protein sequence ID" value="GGE04908.1"/>
    <property type="molecule type" value="Genomic_DNA"/>
</dbReference>
<feature type="compositionally biased region" description="Basic and acidic residues" evidence="1">
    <location>
        <begin position="1"/>
        <end position="11"/>
    </location>
</feature>
<feature type="transmembrane region" description="Helical" evidence="2">
    <location>
        <begin position="186"/>
        <end position="211"/>
    </location>
</feature>